<gene>
    <name evidence="1" type="ORF">M6B38_208775</name>
    <name evidence="2" type="ORF">M6B38_208785</name>
</gene>
<comment type="caution">
    <text evidence="1">The sequence shown here is derived from an EMBL/GenBank/DDBJ whole genome shotgun (WGS) entry which is preliminary data.</text>
</comment>
<evidence type="ECO:0000313" key="3">
    <source>
        <dbReference type="Proteomes" id="UP001140949"/>
    </source>
</evidence>
<proteinExistence type="predicted"/>
<dbReference type="EMBL" id="JANAVB010040019">
    <property type="protein sequence ID" value="KAJ6798991.1"/>
    <property type="molecule type" value="Genomic_DNA"/>
</dbReference>
<protein>
    <submittedName>
        <fullName evidence="1">Uncharacterized protein</fullName>
    </submittedName>
</protein>
<keyword evidence="3" id="KW-1185">Reference proteome</keyword>
<sequence length="38" mass="4723">MGRENKIFLFFCVRTVKRYTLEYELEDNLGFKWLYSVI</sequence>
<dbReference type="AlphaFoldDB" id="A0AAX6E4W0"/>
<accession>A0AAX6E4W0</accession>
<evidence type="ECO:0000313" key="1">
    <source>
        <dbReference type="EMBL" id="KAJ6798989.1"/>
    </source>
</evidence>
<dbReference type="EMBL" id="JANAVB010040019">
    <property type="protein sequence ID" value="KAJ6798989.1"/>
    <property type="molecule type" value="Genomic_DNA"/>
</dbReference>
<evidence type="ECO:0000313" key="2">
    <source>
        <dbReference type="EMBL" id="KAJ6798991.1"/>
    </source>
</evidence>
<name>A0AAX6E4W0_IRIPA</name>
<reference evidence="1" key="2">
    <citation type="submission" date="2023-04" db="EMBL/GenBank/DDBJ databases">
        <authorList>
            <person name="Bruccoleri R.E."/>
            <person name="Oakeley E.J."/>
            <person name="Faust A.-M."/>
            <person name="Dessus-Babus S."/>
            <person name="Altorfer M."/>
            <person name="Burckhardt D."/>
            <person name="Oertli M."/>
            <person name="Naumann U."/>
            <person name="Petersen F."/>
            <person name="Wong J."/>
        </authorList>
    </citation>
    <scope>NUCLEOTIDE SEQUENCE</scope>
    <source>
        <strain evidence="1">GSM-AAB239-AS_SAM_17_03QT</strain>
        <tissue evidence="1">Leaf</tissue>
    </source>
</reference>
<reference evidence="1" key="1">
    <citation type="journal article" date="2023" name="GigaByte">
        <title>Genome assembly of the bearded iris, Iris pallida Lam.</title>
        <authorList>
            <person name="Bruccoleri R.E."/>
            <person name="Oakeley E.J."/>
            <person name="Faust A.M.E."/>
            <person name="Altorfer M."/>
            <person name="Dessus-Babus S."/>
            <person name="Burckhardt D."/>
            <person name="Oertli M."/>
            <person name="Naumann U."/>
            <person name="Petersen F."/>
            <person name="Wong J."/>
        </authorList>
    </citation>
    <scope>NUCLEOTIDE SEQUENCE</scope>
    <source>
        <strain evidence="1">GSM-AAB239-AS_SAM_17_03QT</strain>
    </source>
</reference>
<dbReference type="Proteomes" id="UP001140949">
    <property type="component" value="Unassembled WGS sequence"/>
</dbReference>
<organism evidence="1 3">
    <name type="scientific">Iris pallida</name>
    <name type="common">Sweet iris</name>
    <dbReference type="NCBI Taxonomy" id="29817"/>
    <lineage>
        <taxon>Eukaryota</taxon>
        <taxon>Viridiplantae</taxon>
        <taxon>Streptophyta</taxon>
        <taxon>Embryophyta</taxon>
        <taxon>Tracheophyta</taxon>
        <taxon>Spermatophyta</taxon>
        <taxon>Magnoliopsida</taxon>
        <taxon>Liliopsida</taxon>
        <taxon>Asparagales</taxon>
        <taxon>Iridaceae</taxon>
        <taxon>Iridoideae</taxon>
        <taxon>Irideae</taxon>
        <taxon>Iris</taxon>
    </lineage>
</organism>